<keyword evidence="6 7" id="KW-0472">Membrane</keyword>
<evidence type="ECO:0000256" key="3">
    <source>
        <dbReference type="ARBA" id="ARBA00022475"/>
    </source>
</evidence>
<dbReference type="EMBL" id="JAGSOV010000022">
    <property type="protein sequence ID" value="MCO1655459.1"/>
    <property type="molecule type" value="Genomic_DNA"/>
</dbReference>
<evidence type="ECO:0000256" key="5">
    <source>
        <dbReference type="ARBA" id="ARBA00022989"/>
    </source>
</evidence>
<evidence type="ECO:0000256" key="2">
    <source>
        <dbReference type="ARBA" id="ARBA00008193"/>
    </source>
</evidence>
<reference evidence="9" key="1">
    <citation type="submission" date="2021-04" db="EMBL/GenBank/DDBJ databases">
        <title>Pseudonocardia sp. nov., isolated from sandy soil of mangrove forest.</title>
        <authorList>
            <person name="Zan Z."/>
            <person name="Huang R."/>
            <person name="Liu W."/>
        </authorList>
    </citation>
    <scope>NUCLEOTIDE SEQUENCE</scope>
    <source>
        <strain evidence="9">S2-4</strain>
    </source>
</reference>
<evidence type="ECO:0000256" key="1">
    <source>
        <dbReference type="ARBA" id="ARBA00004651"/>
    </source>
</evidence>
<dbReference type="RefSeq" id="WP_252437277.1">
    <property type="nucleotide sequence ID" value="NZ_JAGSOV010000022.1"/>
</dbReference>
<evidence type="ECO:0000259" key="8">
    <source>
        <dbReference type="Pfam" id="PF03458"/>
    </source>
</evidence>
<name>A0ABT0ZXV7_9PSEU</name>
<dbReference type="InterPro" id="IPR005115">
    <property type="entry name" value="Gly_transporter"/>
</dbReference>
<organism evidence="9 10">
    <name type="scientific">Pseudonocardia humida</name>
    <dbReference type="NCBI Taxonomy" id="2800819"/>
    <lineage>
        <taxon>Bacteria</taxon>
        <taxon>Bacillati</taxon>
        <taxon>Actinomycetota</taxon>
        <taxon>Actinomycetes</taxon>
        <taxon>Pseudonocardiales</taxon>
        <taxon>Pseudonocardiaceae</taxon>
        <taxon>Pseudonocardia</taxon>
    </lineage>
</organism>
<feature type="domain" description="Glycine transporter" evidence="8">
    <location>
        <begin position="91"/>
        <end position="164"/>
    </location>
</feature>
<dbReference type="PANTHER" id="PTHR30506">
    <property type="entry name" value="INNER MEMBRANE PROTEIN"/>
    <property type="match status" value="1"/>
</dbReference>
<evidence type="ECO:0000256" key="7">
    <source>
        <dbReference type="SAM" id="Phobius"/>
    </source>
</evidence>
<keyword evidence="4 7" id="KW-0812">Transmembrane</keyword>
<comment type="similarity">
    <text evidence="2">Belongs to the UPF0126 family.</text>
</comment>
<sequence>MLLTVLDLAGIAVFAASGALAGVAARLDLFGVVTVAVLTGLGGGVIRDVLLGLTPPTSLRRWPYLLAPVVVGLLVFAFHTWVTRLRRAIEWADAFGLALFATAGSGAALAAGAPGVTAVVVGLITAIGGGVIRDVLVGEVPQVLRREVYAVPALLGAAVVVVGHDMGLPPVPVAIGAAGLVLAVRIVAMLRGWNAPLPPAPRDRP</sequence>
<dbReference type="Pfam" id="PF03458">
    <property type="entry name" value="Gly_transporter"/>
    <property type="match status" value="2"/>
</dbReference>
<feature type="transmembrane region" description="Helical" evidence="7">
    <location>
        <begin position="94"/>
        <end position="127"/>
    </location>
</feature>
<comment type="subcellular location">
    <subcellularLocation>
        <location evidence="1">Cell membrane</location>
        <topology evidence="1">Multi-pass membrane protein</topology>
    </subcellularLocation>
</comment>
<proteinExistence type="inferred from homology"/>
<feature type="domain" description="Glycine transporter" evidence="8">
    <location>
        <begin position="5"/>
        <end position="79"/>
    </location>
</feature>
<feature type="transmembrane region" description="Helical" evidence="7">
    <location>
        <begin position="173"/>
        <end position="193"/>
    </location>
</feature>
<evidence type="ECO:0000313" key="10">
    <source>
        <dbReference type="Proteomes" id="UP001165283"/>
    </source>
</evidence>
<accession>A0ABT0ZXV7</accession>
<evidence type="ECO:0000313" key="9">
    <source>
        <dbReference type="EMBL" id="MCO1655459.1"/>
    </source>
</evidence>
<protein>
    <submittedName>
        <fullName evidence="9">Trimeric intracellular cation channel family protein</fullName>
    </submittedName>
</protein>
<evidence type="ECO:0000256" key="4">
    <source>
        <dbReference type="ARBA" id="ARBA00022692"/>
    </source>
</evidence>
<keyword evidence="5 7" id="KW-1133">Transmembrane helix</keyword>
<feature type="transmembrane region" description="Helical" evidence="7">
    <location>
        <begin position="31"/>
        <end position="50"/>
    </location>
</feature>
<keyword evidence="10" id="KW-1185">Reference proteome</keyword>
<keyword evidence="3" id="KW-1003">Cell membrane</keyword>
<dbReference type="Proteomes" id="UP001165283">
    <property type="component" value="Unassembled WGS sequence"/>
</dbReference>
<gene>
    <name evidence="9" type="ORF">KDL28_10380</name>
</gene>
<comment type="caution">
    <text evidence="9">The sequence shown here is derived from an EMBL/GenBank/DDBJ whole genome shotgun (WGS) entry which is preliminary data.</text>
</comment>
<dbReference type="PANTHER" id="PTHR30506:SF3">
    <property type="entry name" value="UPF0126 INNER MEMBRANE PROTEIN YADS-RELATED"/>
    <property type="match status" value="1"/>
</dbReference>
<feature type="transmembrane region" description="Helical" evidence="7">
    <location>
        <begin position="62"/>
        <end position="82"/>
    </location>
</feature>
<evidence type="ECO:0000256" key="6">
    <source>
        <dbReference type="ARBA" id="ARBA00023136"/>
    </source>
</evidence>